<evidence type="ECO:0000256" key="4">
    <source>
        <dbReference type="ARBA" id="ARBA00023163"/>
    </source>
</evidence>
<dbReference type="PROSITE" id="PS51071">
    <property type="entry name" value="HTH_RPIR"/>
    <property type="match status" value="1"/>
</dbReference>
<protein>
    <submittedName>
        <fullName evidence="7">MurR/RpiR family transcriptional regulator</fullName>
    </submittedName>
</protein>
<keyword evidence="2" id="KW-0238">DNA-binding</keyword>
<dbReference type="Pfam" id="PF01380">
    <property type="entry name" value="SIS"/>
    <property type="match status" value="1"/>
</dbReference>
<comment type="caution">
    <text evidence="7">The sequence shown here is derived from an EMBL/GenBank/DDBJ whole genome shotgun (WGS) entry which is preliminary data.</text>
</comment>
<dbReference type="Proteomes" id="UP000288178">
    <property type="component" value="Unassembled WGS sequence"/>
</dbReference>
<proteinExistence type="predicted"/>
<dbReference type="SUPFAM" id="SSF53697">
    <property type="entry name" value="SIS domain"/>
    <property type="match status" value="1"/>
</dbReference>
<accession>A0A437JTG5</accession>
<dbReference type="InterPro" id="IPR001347">
    <property type="entry name" value="SIS_dom"/>
</dbReference>
<evidence type="ECO:0000256" key="1">
    <source>
        <dbReference type="ARBA" id="ARBA00023015"/>
    </source>
</evidence>
<evidence type="ECO:0000313" key="8">
    <source>
        <dbReference type="Proteomes" id="UP000288178"/>
    </source>
</evidence>
<keyword evidence="8" id="KW-1185">Reference proteome</keyword>
<evidence type="ECO:0000256" key="3">
    <source>
        <dbReference type="ARBA" id="ARBA00023152"/>
    </source>
</evidence>
<dbReference type="PANTHER" id="PTHR30514:SF18">
    <property type="entry name" value="RPIR-FAMILY TRANSCRIPTIONAL REGULATOR"/>
    <property type="match status" value="1"/>
</dbReference>
<reference evidence="7 8" key="1">
    <citation type="submission" date="2019-01" db="EMBL/GenBank/DDBJ databases">
        <authorList>
            <person name="Chen W.-M."/>
        </authorList>
    </citation>
    <scope>NUCLEOTIDE SEQUENCE [LARGE SCALE GENOMIC DNA]</scope>
    <source>
        <strain evidence="7 8">ICH-3</strain>
    </source>
</reference>
<dbReference type="InterPro" id="IPR046348">
    <property type="entry name" value="SIS_dom_sf"/>
</dbReference>
<dbReference type="EMBL" id="SACT01000005">
    <property type="protein sequence ID" value="RVT50463.1"/>
    <property type="molecule type" value="Genomic_DNA"/>
</dbReference>
<evidence type="ECO:0000259" key="5">
    <source>
        <dbReference type="PROSITE" id="PS51071"/>
    </source>
</evidence>
<feature type="domain" description="SIS" evidence="6">
    <location>
        <begin position="136"/>
        <end position="273"/>
    </location>
</feature>
<evidence type="ECO:0000313" key="7">
    <source>
        <dbReference type="EMBL" id="RVT50463.1"/>
    </source>
</evidence>
<dbReference type="GO" id="GO:0003700">
    <property type="term" value="F:DNA-binding transcription factor activity"/>
    <property type="evidence" value="ECO:0007669"/>
    <property type="project" value="InterPro"/>
</dbReference>
<dbReference type="GO" id="GO:0006096">
    <property type="term" value="P:glycolytic process"/>
    <property type="evidence" value="ECO:0007669"/>
    <property type="project" value="UniProtKB-KW"/>
</dbReference>
<evidence type="ECO:0000256" key="2">
    <source>
        <dbReference type="ARBA" id="ARBA00023125"/>
    </source>
</evidence>
<dbReference type="InterPro" id="IPR000281">
    <property type="entry name" value="HTH_RpiR"/>
</dbReference>
<dbReference type="InterPro" id="IPR036388">
    <property type="entry name" value="WH-like_DNA-bd_sf"/>
</dbReference>
<dbReference type="InterPro" id="IPR009057">
    <property type="entry name" value="Homeodomain-like_sf"/>
</dbReference>
<name>A0A437JTG5_9BURK</name>
<organism evidence="7 8">
    <name type="scientific">Rubrivivax albus</name>
    <dbReference type="NCBI Taxonomy" id="2499835"/>
    <lineage>
        <taxon>Bacteria</taxon>
        <taxon>Pseudomonadati</taxon>
        <taxon>Pseudomonadota</taxon>
        <taxon>Betaproteobacteria</taxon>
        <taxon>Burkholderiales</taxon>
        <taxon>Sphaerotilaceae</taxon>
        <taxon>Rubrivivax</taxon>
    </lineage>
</organism>
<keyword evidence="4" id="KW-0804">Transcription</keyword>
<dbReference type="AlphaFoldDB" id="A0A437JTG5"/>
<gene>
    <name evidence="7" type="ORF">ENE75_15780</name>
</gene>
<keyword evidence="1" id="KW-0805">Transcription regulation</keyword>
<dbReference type="CDD" id="cd05013">
    <property type="entry name" value="SIS_RpiR"/>
    <property type="match status" value="1"/>
</dbReference>
<evidence type="ECO:0000259" key="6">
    <source>
        <dbReference type="PROSITE" id="PS51464"/>
    </source>
</evidence>
<dbReference type="InterPro" id="IPR047640">
    <property type="entry name" value="RpiR-like"/>
</dbReference>
<dbReference type="SUPFAM" id="SSF46689">
    <property type="entry name" value="Homeodomain-like"/>
    <property type="match status" value="1"/>
</dbReference>
<dbReference type="InterPro" id="IPR035472">
    <property type="entry name" value="RpiR-like_SIS"/>
</dbReference>
<feature type="domain" description="HTH rpiR-type" evidence="5">
    <location>
        <begin position="14"/>
        <end position="90"/>
    </location>
</feature>
<dbReference type="Gene3D" id="3.40.50.10490">
    <property type="entry name" value="Glucose-6-phosphate isomerase like protein, domain 1"/>
    <property type="match status" value="1"/>
</dbReference>
<sequence>MRLCYTWRMLPDMAFVEQRLDEQFDSLSPELQRAARWLRQNGPAVAVHSMRQSARLAGVAPVTMTRLARRLGFADFDSLRAPYARRLVSGHASPPRRQATARGGSLPAQLGALNAAQIAHVGAVTAHNPAPALQAAAKTLLRAQRVGFLGQRISHGVAFQLHYGYGLLAPNGVLLGDAGGTLADQLATFGPGTVLVAISQSPYTRSVVEAVARAHQQGAAVVALTDSPLSPIARGAAHTLLYGGGAPALLHSTCGALALAEALLAAVAHAGGTAVQTHWAQRQRQLALDRAYHESPKDTP</sequence>
<dbReference type="GO" id="GO:0003677">
    <property type="term" value="F:DNA binding"/>
    <property type="evidence" value="ECO:0007669"/>
    <property type="project" value="UniProtKB-KW"/>
</dbReference>
<dbReference type="PANTHER" id="PTHR30514">
    <property type="entry name" value="GLUCOKINASE"/>
    <property type="match status" value="1"/>
</dbReference>
<dbReference type="GO" id="GO:0097367">
    <property type="term" value="F:carbohydrate derivative binding"/>
    <property type="evidence" value="ECO:0007669"/>
    <property type="project" value="InterPro"/>
</dbReference>
<dbReference type="Gene3D" id="1.10.10.10">
    <property type="entry name" value="Winged helix-like DNA-binding domain superfamily/Winged helix DNA-binding domain"/>
    <property type="match status" value="1"/>
</dbReference>
<keyword evidence="3" id="KW-0324">Glycolysis</keyword>
<dbReference type="PROSITE" id="PS51464">
    <property type="entry name" value="SIS"/>
    <property type="match status" value="1"/>
</dbReference>